<reference evidence="2 3" key="1">
    <citation type="submission" date="2012-12" db="EMBL/GenBank/DDBJ databases">
        <title>Genome assembly of Marinobacter sp. AK21.</title>
        <authorList>
            <person name="Khatri I."/>
            <person name="Kumar R."/>
            <person name="Vaidya B."/>
            <person name="Subramanian S."/>
            <person name="Pinnaka A."/>
        </authorList>
    </citation>
    <scope>NUCLEOTIDE SEQUENCE [LARGE SCALE GENOMIC DNA]</scope>
    <source>
        <strain evidence="2 3">AK21</strain>
    </source>
</reference>
<evidence type="ECO:0000313" key="2">
    <source>
        <dbReference type="EMBL" id="KEF31259.1"/>
    </source>
</evidence>
<evidence type="ECO:0000313" key="3">
    <source>
        <dbReference type="Proteomes" id="UP000035057"/>
    </source>
</evidence>
<dbReference type="AlphaFoldDB" id="A0A072N0R2"/>
<proteinExistence type="predicted"/>
<dbReference type="Proteomes" id="UP000035057">
    <property type="component" value="Unassembled WGS sequence"/>
</dbReference>
<keyword evidence="3" id="KW-1185">Reference proteome</keyword>
<dbReference type="SUPFAM" id="SSF56925">
    <property type="entry name" value="OMPA-like"/>
    <property type="match status" value="1"/>
</dbReference>
<dbReference type="Gene3D" id="2.40.160.20">
    <property type="match status" value="1"/>
</dbReference>
<dbReference type="RefSeq" id="WP_036130030.1">
    <property type="nucleotide sequence ID" value="NZ_ANIE01000005.1"/>
</dbReference>
<sequence length="212" mass="22892">MQNTNAVALAAVLAMITTPLLAEEQKTASLGESNFSYSFVGGYLGRITLDEEINFLGEVYEDFGTAGLNGAVQLADNFAIGAGFGVFANEGNRTEITNSSLNLSLFFPIPIVDRVDLIPQVGFVYNEAEACFDNICATEDDSALAYGVGTRIWVVPGSFEFNAAYSDSDEDNSESTVSLGGALWFREHHSIELNVDRSDSFDAVTVGYRYSL</sequence>
<feature type="signal peptide" evidence="1">
    <location>
        <begin position="1"/>
        <end position="22"/>
    </location>
</feature>
<dbReference type="EMBL" id="ANIE01000005">
    <property type="protein sequence ID" value="KEF31259.1"/>
    <property type="molecule type" value="Genomic_DNA"/>
</dbReference>
<feature type="chain" id="PRO_5001680229" description="Outer membrane protein beta-barrel domain-containing protein" evidence="1">
    <location>
        <begin position="23"/>
        <end position="212"/>
    </location>
</feature>
<name>A0A072N0R2_9GAMM</name>
<dbReference type="InterPro" id="IPR011250">
    <property type="entry name" value="OMP/PagP_B-barrel"/>
</dbReference>
<protein>
    <recommendedName>
        <fullName evidence="4">Outer membrane protein beta-barrel domain-containing protein</fullName>
    </recommendedName>
</protein>
<evidence type="ECO:0000256" key="1">
    <source>
        <dbReference type="SAM" id="SignalP"/>
    </source>
</evidence>
<dbReference type="PATRIC" id="fig|1137280.3.peg.1420"/>
<dbReference type="OrthoDB" id="6364775at2"/>
<evidence type="ECO:0008006" key="4">
    <source>
        <dbReference type="Google" id="ProtNLM"/>
    </source>
</evidence>
<accession>A0A072N0R2</accession>
<comment type="caution">
    <text evidence="2">The sequence shown here is derived from an EMBL/GenBank/DDBJ whole genome shotgun (WGS) entry which is preliminary data.</text>
</comment>
<organism evidence="2 3">
    <name type="scientific">Marinobacter nitratireducens</name>
    <dbReference type="NCBI Taxonomy" id="1137280"/>
    <lineage>
        <taxon>Bacteria</taxon>
        <taxon>Pseudomonadati</taxon>
        <taxon>Pseudomonadota</taxon>
        <taxon>Gammaproteobacteria</taxon>
        <taxon>Pseudomonadales</taxon>
        <taxon>Marinobacteraceae</taxon>
        <taxon>Marinobacter</taxon>
    </lineage>
</organism>
<gene>
    <name evidence="2" type="ORF">D777_01608</name>
</gene>
<keyword evidence="1" id="KW-0732">Signal</keyword>